<dbReference type="Pfam" id="PF02073">
    <property type="entry name" value="Peptidase_M29"/>
    <property type="match status" value="1"/>
</dbReference>
<dbReference type="AlphaFoldDB" id="X1QZM5"/>
<gene>
    <name evidence="10" type="ORF">S12H4_07556</name>
</gene>
<comment type="similarity">
    <text evidence="4">Belongs to the peptidase M29 family.</text>
</comment>
<comment type="cofactor">
    <cofactor evidence="2">
        <name>Mg(2+)</name>
        <dbReference type="ChEBI" id="CHEBI:18420"/>
    </cofactor>
</comment>
<keyword evidence="6" id="KW-0645">Protease</keyword>
<accession>X1QZM5</accession>
<dbReference type="PANTHER" id="PTHR34448">
    <property type="entry name" value="AMINOPEPTIDASE"/>
    <property type="match status" value="1"/>
</dbReference>
<name>X1QZM5_9ZZZZ</name>
<dbReference type="GO" id="GO:0008237">
    <property type="term" value="F:metallopeptidase activity"/>
    <property type="evidence" value="ECO:0007669"/>
    <property type="project" value="UniProtKB-KW"/>
</dbReference>
<dbReference type="GO" id="GO:0004177">
    <property type="term" value="F:aminopeptidase activity"/>
    <property type="evidence" value="ECO:0007669"/>
    <property type="project" value="UniProtKB-KW"/>
</dbReference>
<dbReference type="PANTHER" id="PTHR34448:SF1">
    <property type="entry name" value="BLL6088 PROTEIN"/>
    <property type="match status" value="1"/>
</dbReference>
<dbReference type="InterPro" id="IPR052170">
    <property type="entry name" value="M29_Exopeptidase"/>
</dbReference>
<dbReference type="InterPro" id="IPR000787">
    <property type="entry name" value="Peptidase_M29"/>
</dbReference>
<organism evidence="10">
    <name type="scientific">marine sediment metagenome</name>
    <dbReference type="NCBI Taxonomy" id="412755"/>
    <lineage>
        <taxon>unclassified sequences</taxon>
        <taxon>metagenomes</taxon>
        <taxon>ecological metagenomes</taxon>
    </lineage>
</organism>
<sequence length="357" mass="40496">MVDSRIENLAKLCVQYSVDVKPKEKVLIQGNVAAFPLIRELFKECLLGGAYPTIIPSLDLEYLFFKYAKEHQLKFVSPFERFLLKDADIAIRISCEPNPKRLTNINPEKIGIVRASKKEIMEIFLRRMGEGKLKWVVLPYPINDQAQEAAMSLEEYEDFVFNSCLLDKKEPVTEWKKIDKHQQKICEFLNQLSTIHILGENTDLLLKVKNRKWINCSGKLNMPDGEVFTGPLENSANGTIRFTYPGIVSGREVEDITLTFKDGKVVKATAAKGDELLQQMLKIEGADRIGEVAIGTNYRITQFSKNMLFDEKMGGTIHMALGASFPESGGLNKSAIHWDMVKDMKKEAYRVLSPRAN</sequence>
<evidence type="ECO:0000256" key="5">
    <source>
        <dbReference type="ARBA" id="ARBA00022438"/>
    </source>
</evidence>
<evidence type="ECO:0000256" key="6">
    <source>
        <dbReference type="ARBA" id="ARBA00022670"/>
    </source>
</evidence>
<evidence type="ECO:0000256" key="8">
    <source>
        <dbReference type="ARBA" id="ARBA00022801"/>
    </source>
</evidence>
<dbReference type="GO" id="GO:0046872">
    <property type="term" value="F:metal ion binding"/>
    <property type="evidence" value="ECO:0007669"/>
    <property type="project" value="UniProtKB-KW"/>
</dbReference>
<reference evidence="10" key="1">
    <citation type="journal article" date="2014" name="Front. Microbiol.">
        <title>High frequency of phylogenetically diverse reductive dehalogenase-homologous genes in deep subseafloor sedimentary metagenomes.</title>
        <authorList>
            <person name="Kawai M."/>
            <person name="Futagami T."/>
            <person name="Toyoda A."/>
            <person name="Takaki Y."/>
            <person name="Nishi S."/>
            <person name="Hori S."/>
            <person name="Arai W."/>
            <person name="Tsubouchi T."/>
            <person name="Morono Y."/>
            <person name="Uchiyama I."/>
            <person name="Ito T."/>
            <person name="Fujiyama A."/>
            <person name="Inagaki F."/>
            <person name="Takami H."/>
        </authorList>
    </citation>
    <scope>NUCLEOTIDE SEQUENCE</scope>
    <source>
        <strain evidence="10">Expedition CK06-06</strain>
    </source>
</reference>
<evidence type="ECO:0000256" key="3">
    <source>
        <dbReference type="ARBA" id="ARBA00001947"/>
    </source>
</evidence>
<comment type="cofactor">
    <cofactor evidence="1">
        <name>Co(2+)</name>
        <dbReference type="ChEBI" id="CHEBI:48828"/>
    </cofactor>
</comment>
<evidence type="ECO:0000256" key="1">
    <source>
        <dbReference type="ARBA" id="ARBA00001941"/>
    </source>
</evidence>
<keyword evidence="7" id="KW-0479">Metal-binding</keyword>
<comment type="caution">
    <text evidence="10">The sequence shown here is derived from an EMBL/GenBank/DDBJ whole genome shotgun (WGS) entry which is preliminary data.</text>
</comment>
<proteinExistence type="inferred from homology"/>
<evidence type="ECO:0000313" key="10">
    <source>
        <dbReference type="EMBL" id="GAI60296.1"/>
    </source>
</evidence>
<dbReference type="EMBL" id="BARW01002802">
    <property type="protein sequence ID" value="GAI60296.1"/>
    <property type="molecule type" value="Genomic_DNA"/>
</dbReference>
<evidence type="ECO:0008006" key="11">
    <source>
        <dbReference type="Google" id="ProtNLM"/>
    </source>
</evidence>
<comment type="cofactor">
    <cofactor evidence="3">
        <name>Zn(2+)</name>
        <dbReference type="ChEBI" id="CHEBI:29105"/>
    </cofactor>
</comment>
<evidence type="ECO:0000256" key="2">
    <source>
        <dbReference type="ARBA" id="ARBA00001946"/>
    </source>
</evidence>
<dbReference type="Gene3D" id="3.40.1830.10">
    <property type="entry name" value="Thermophilic metalloprotease (M29)"/>
    <property type="match status" value="1"/>
</dbReference>
<dbReference type="GO" id="GO:0006508">
    <property type="term" value="P:proteolysis"/>
    <property type="evidence" value="ECO:0007669"/>
    <property type="project" value="UniProtKB-KW"/>
</dbReference>
<dbReference type="SUPFAM" id="SSF144052">
    <property type="entry name" value="Thermophilic metalloprotease-like"/>
    <property type="match status" value="1"/>
</dbReference>
<keyword evidence="5" id="KW-0031">Aminopeptidase</keyword>
<protein>
    <recommendedName>
        <fullName evidence="11">Aminopeptidase</fullName>
    </recommendedName>
</protein>
<evidence type="ECO:0000256" key="4">
    <source>
        <dbReference type="ARBA" id="ARBA00008236"/>
    </source>
</evidence>
<keyword evidence="9" id="KW-0482">Metalloprotease</keyword>
<keyword evidence="8" id="KW-0378">Hydrolase</keyword>
<dbReference type="InterPro" id="IPR035097">
    <property type="entry name" value="M29_N-terminal"/>
</dbReference>
<evidence type="ECO:0000256" key="9">
    <source>
        <dbReference type="ARBA" id="ARBA00023049"/>
    </source>
</evidence>
<evidence type="ECO:0000256" key="7">
    <source>
        <dbReference type="ARBA" id="ARBA00022723"/>
    </source>
</evidence>